<dbReference type="InterPro" id="IPR003959">
    <property type="entry name" value="ATPase_AAA_core"/>
</dbReference>
<keyword evidence="3" id="KW-0235">DNA replication</keyword>
<name>A0A7R8XDD4_9CRUS</name>
<evidence type="ECO:0000256" key="6">
    <source>
        <dbReference type="ARBA" id="ARBA00023242"/>
    </source>
</evidence>
<dbReference type="AlphaFoldDB" id="A0A7R8XDD4"/>
<dbReference type="GO" id="GO:0005663">
    <property type="term" value="C:DNA replication factor C complex"/>
    <property type="evidence" value="ECO:0007669"/>
    <property type="project" value="TreeGrafter"/>
</dbReference>
<evidence type="ECO:0000313" key="8">
    <source>
        <dbReference type="EMBL" id="CAD7247535.1"/>
    </source>
</evidence>
<dbReference type="Pfam" id="PF00004">
    <property type="entry name" value="AAA"/>
    <property type="match status" value="1"/>
</dbReference>
<gene>
    <name evidence="8" type="ORF">DSTB1V02_LOCUS7366</name>
</gene>
<dbReference type="Gene3D" id="1.10.8.60">
    <property type="match status" value="1"/>
</dbReference>
<dbReference type="InterPro" id="IPR003593">
    <property type="entry name" value="AAA+_ATPase"/>
</dbReference>
<dbReference type="EMBL" id="CAJPEV010001485">
    <property type="protein sequence ID" value="CAG0892917.1"/>
    <property type="molecule type" value="Genomic_DNA"/>
</dbReference>
<dbReference type="GO" id="GO:0003689">
    <property type="term" value="F:DNA clamp loader activity"/>
    <property type="evidence" value="ECO:0007669"/>
    <property type="project" value="TreeGrafter"/>
</dbReference>
<reference evidence="8" key="1">
    <citation type="submission" date="2020-11" db="EMBL/GenBank/DDBJ databases">
        <authorList>
            <person name="Tran Van P."/>
        </authorList>
    </citation>
    <scope>NUCLEOTIDE SEQUENCE</scope>
</reference>
<keyword evidence="5" id="KW-0067">ATP-binding</keyword>
<dbReference type="InterPro" id="IPR027417">
    <property type="entry name" value="P-loop_NTPase"/>
</dbReference>
<comment type="subcellular location">
    <subcellularLocation>
        <location evidence="1">Nucleus</location>
    </subcellularLocation>
</comment>
<dbReference type="CDD" id="cd18140">
    <property type="entry name" value="HLD_clamp_RFC"/>
    <property type="match status" value="1"/>
</dbReference>
<dbReference type="SMART" id="SM00382">
    <property type="entry name" value="AAA"/>
    <property type="match status" value="1"/>
</dbReference>
<dbReference type="Proteomes" id="UP000677054">
    <property type="component" value="Unassembled WGS sequence"/>
</dbReference>
<dbReference type="Pfam" id="PF08542">
    <property type="entry name" value="Rep_fac_C"/>
    <property type="match status" value="1"/>
</dbReference>
<dbReference type="InterPro" id="IPR003790">
    <property type="entry name" value="GHL10"/>
</dbReference>
<dbReference type="GO" id="GO:0006261">
    <property type="term" value="P:DNA-templated DNA replication"/>
    <property type="evidence" value="ECO:0007669"/>
    <property type="project" value="TreeGrafter"/>
</dbReference>
<dbReference type="FunFam" id="3.40.50.300:FF:000129">
    <property type="entry name" value="Replication factor C subunit 5"/>
    <property type="match status" value="1"/>
</dbReference>
<evidence type="ECO:0000256" key="3">
    <source>
        <dbReference type="ARBA" id="ARBA00022705"/>
    </source>
</evidence>
<organism evidence="8">
    <name type="scientific">Darwinula stevensoni</name>
    <dbReference type="NCBI Taxonomy" id="69355"/>
    <lineage>
        <taxon>Eukaryota</taxon>
        <taxon>Metazoa</taxon>
        <taxon>Ecdysozoa</taxon>
        <taxon>Arthropoda</taxon>
        <taxon>Crustacea</taxon>
        <taxon>Oligostraca</taxon>
        <taxon>Ostracoda</taxon>
        <taxon>Podocopa</taxon>
        <taxon>Podocopida</taxon>
        <taxon>Darwinulocopina</taxon>
        <taxon>Darwinuloidea</taxon>
        <taxon>Darwinulidae</taxon>
        <taxon>Darwinula</taxon>
    </lineage>
</organism>
<protein>
    <recommendedName>
        <fullName evidence="7">AAA+ ATPase domain-containing protein</fullName>
    </recommendedName>
</protein>
<proteinExistence type="inferred from homology"/>
<dbReference type="OrthoDB" id="10254700at2759"/>
<dbReference type="InterPro" id="IPR013748">
    <property type="entry name" value="Rep_factorC_C"/>
</dbReference>
<dbReference type="GO" id="GO:0005524">
    <property type="term" value="F:ATP binding"/>
    <property type="evidence" value="ECO:0007669"/>
    <property type="project" value="UniProtKB-KW"/>
</dbReference>
<dbReference type="GO" id="GO:0016887">
    <property type="term" value="F:ATP hydrolysis activity"/>
    <property type="evidence" value="ECO:0007669"/>
    <property type="project" value="InterPro"/>
</dbReference>
<dbReference type="GO" id="GO:0006281">
    <property type="term" value="P:DNA repair"/>
    <property type="evidence" value="ECO:0007669"/>
    <property type="project" value="TreeGrafter"/>
</dbReference>
<dbReference type="SUPFAM" id="SSF48019">
    <property type="entry name" value="post-AAA+ oligomerization domain-like"/>
    <property type="match status" value="1"/>
</dbReference>
<evidence type="ECO:0000259" key="7">
    <source>
        <dbReference type="SMART" id="SM00382"/>
    </source>
</evidence>
<dbReference type="PANTHER" id="PTHR11669:SF9">
    <property type="entry name" value="REPLICATION FACTOR C SUBUNIT 5"/>
    <property type="match status" value="1"/>
</dbReference>
<dbReference type="InterPro" id="IPR008921">
    <property type="entry name" value="DNA_pol3_clamp-load_cplx_C"/>
</dbReference>
<dbReference type="InterPro" id="IPR047854">
    <property type="entry name" value="RFC_lid"/>
</dbReference>
<evidence type="ECO:0000256" key="4">
    <source>
        <dbReference type="ARBA" id="ARBA00022741"/>
    </source>
</evidence>
<dbReference type="InterPro" id="IPR050238">
    <property type="entry name" value="DNA_Rep/Repair_Clamp_Loader"/>
</dbReference>
<dbReference type="FunFam" id="1.10.8.60:FF:000028">
    <property type="entry name" value="Replication factor C subunit 5"/>
    <property type="match status" value="1"/>
</dbReference>
<dbReference type="CDD" id="cd00009">
    <property type="entry name" value="AAA"/>
    <property type="match status" value="1"/>
</dbReference>
<dbReference type="PANTHER" id="PTHR11669">
    <property type="entry name" value="REPLICATION FACTOR C / DNA POLYMERASE III GAMMA-TAU SUBUNIT"/>
    <property type="match status" value="1"/>
</dbReference>
<dbReference type="GO" id="GO:0003677">
    <property type="term" value="F:DNA binding"/>
    <property type="evidence" value="ECO:0007669"/>
    <property type="project" value="InterPro"/>
</dbReference>
<accession>A0A7R8XDD4</accession>
<dbReference type="Gene3D" id="3.20.20.80">
    <property type="entry name" value="Glycosidases"/>
    <property type="match status" value="1"/>
</dbReference>
<dbReference type="Gene3D" id="1.20.272.10">
    <property type="match status" value="1"/>
</dbReference>
<evidence type="ECO:0000256" key="5">
    <source>
        <dbReference type="ARBA" id="ARBA00022840"/>
    </source>
</evidence>
<keyword evidence="6" id="KW-0539">Nucleus</keyword>
<evidence type="ECO:0000313" key="9">
    <source>
        <dbReference type="Proteomes" id="UP000677054"/>
    </source>
</evidence>
<feature type="domain" description="AAA+ ATPase" evidence="7">
    <location>
        <begin position="367"/>
        <end position="495"/>
    </location>
</feature>
<sequence length="685" mass="76902">MNPRGSFSSSWASLHADDVCFEEWSIWAAQYKHTTTPEQMEEMFAAIAEQGITRVNVNVFTNGILYAESPVARIYNVTIGDDRLSWAVESARRHGLTLYAWMEYGQGVEHGSVPTNPFALSADANDWLLYNIRDGEKVYLSEEIPHGIIYMDPTLGEVGDFLAALSGDLSERYDVAGIQLDDHFGAFAGYDKLDAMSPEYKYSLMKSVAEKIRNSVHSNGKLFSYSPPRLGWCKPYLFVDWAKWYFQGVVDDLVPQYYRRDAELVRQDLEEDLPEVDSWEMGLLAGLRLTGSCCPEDTDPEEIASMIQIAHDFGLKGVSFWFVDAIMDGGFTSFLRRVEKYRPASLGDLISHQDIINTISRFVEEDRLPHLLFYGPPGSGKTSTILACARQLYPGKQFHSMVMELNASDDRGIDVVRNRILSFASTKTIFRSGLKLIILDEADAMTSDAQNALRRVIEKFTDNVRFCLICNYLSKIIPALQSRCTRFRFGPVSPDQMLPRLSHIIQEENVQITEGGVRAIMDLATGDMRKALNILQSCTMAFPEVDEDSVYTCVGAPTPSDISNLITWMLNESFSIALESILSVSMWPRERWSPSPLKLNITQTFNSTSDSEITVLKTSKGLALADILTQVHSYSHRIEFPARVRIQLLKKLSQIEEHVASGGNEKLQLSALVAAFQVNTTLALP</sequence>
<keyword evidence="4" id="KW-0547">Nucleotide-binding</keyword>
<dbReference type="GO" id="GO:0005634">
    <property type="term" value="C:nucleus"/>
    <property type="evidence" value="ECO:0007669"/>
    <property type="project" value="UniProtKB-SubCell"/>
</dbReference>
<dbReference type="EMBL" id="LR901002">
    <property type="protein sequence ID" value="CAD7247535.1"/>
    <property type="molecule type" value="Genomic_DNA"/>
</dbReference>
<dbReference type="Gene3D" id="3.40.50.300">
    <property type="entry name" value="P-loop containing nucleotide triphosphate hydrolases"/>
    <property type="match status" value="1"/>
</dbReference>
<keyword evidence="9" id="KW-1185">Reference proteome</keyword>
<evidence type="ECO:0000256" key="2">
    <source>
        <dbReference type="ARBA" id="ARBA00005378"/>
    </source>
</evidence>
<dbReference type="Pfam" id="PF02638">
    <property type="entry name" value="GHL10"/>
    <property type="match status" value="1"/>
</dbReference>
<evidence type="ECO:0000256" key="1">
    <source>
        <dbReference type="ARBA" id="ARBA00004123"/>
    </source>
</evidence>
<dbReference type="SUPFAM" id="SSF52540">
    <property type="entry name" value="P-loop containing nucleoside triphosphate hydrolases"/>
    <property type="match status" value="1"/>
</dbReference>
<comment type="similarity">
    <text evidence="2">Belongs to the activator 1 small subunits family.</text>
</comment>